<feature type="signal peptide" evidence="1">
    <location>
        <begin position="1"/>
        <end position="19"/>
    </location>
</feature>
<accession>A0A7S1FP07</accession>
<reference evidence="2" key="1">
    <citation type="submission" date="2021-01" db="EMBL/GenBank/DDBJ databases">
        <authorList>
            <person name="Corre E."/>
            <person name="Pelletier E."/>
            <person name="Niang G."/>
            <person name="Scheremetjew M."/>
            <person name="Finn R."/>
            <person name="Kale V."/>
            <person name="Holt S."/>
            <person name="Cochrane G."/>
            <person name="Meng A."/>
            <person name="Brown T."/>
            <person name="Cohen L."/>
        </authorList>
    </citation>
    <scope>NUCLEOTIDE SEQUENCE</scope>
    <source>
        <strain evidence="2">308</strain>
    </source>
</reference>
<organism evidence="2">
    <name type="scientific">Corethron hystrix</name>
    <dbReference type="NCBI Taxonomy" id="216773"/>
    <lineage>
        <taxon>Eukaryota</taxon>
        <taxon>Sar</taxon>
        <taxon>Stramenopiles</taxon>
        <taxon>Ochrophyta</taxon>
        <taxon>Bacillariophyta</taxon>
        <taxon>Coscinodiscophyceae</taxon>
        <taxon>Corethrophycidae</taxon>
        <taxon>Corethrales</taxon>
        <taxon>Corethraceae</taxon>
        <taxon>Corethron</taxon>
    </lineage>
</organism>
<protein>
    <submittedName>
        <fullName evidence="2">Uncharacterized protein</fullName>
    </submittedName>
</protein>
<sequence length="267" mass="30006">MNFLRLLYLQALLVAPVQSKSPLDLSEFDKIRVTEASNLGDSLITLENVHLNNINNQWESNRESNRKNPQAYAPYVVCNSSDKDGYQRWLDVSHELELEEEDNNYAFHNTEEVTCFELLSEYGPAYKTMLDSTNEISVTPMYSKMKMPKGTIDPPAPLYRIGICSIGVCRKSRGGKLRKLKRTIKKDINNALLDSECKDNAINQHIGEWGCDASEDNKAFINLHVEDGGMPQDCMDLLLTSITDHNLVCDVTRSDPFTIGLGGDLGP</sequence>
<evidence type="ECO:0000256" key="1">
    <source>
        <dbReference type="SAM" id="SignalP"/>
    </source>
</evidence>
<name>A0A7S1FP07_9STRA</name>
<dbReference type="AlphaFoldDB" id="A0A7S1FP07"/>
<proteinExistence type="predicted"/>
<dbReference type="EMBL" id="HBFR01007865">
    <property type="protein sequence ID" value="CAD8878507.1"/>
    <property type="molecule type" value="Transcribed_RNA"/>
</dbReference>
<feature type="chain" id="PRO_5030800950" evidence="1">
    <location>
        <begin position="20"/>
        <end position="267"/>
    </location>
</feature>
<evidence type="ECO:0000313" key="2">
    <source>
        <dbReference type="EMBL" id="CAD8878507.1"/>
    </source>
</evidence>
<keyword evidence="1" id="KW-0732">Signal</keyword>
<gene>
    <name evidence="2" type="ORF">CHYS00102_LOCUS5691</name>
</gene>